<keyword evidence="9" id="KW-1185">Reference proteome</keyword>
<comment type="subcellular location">
    <subcellularLocation>
        <location evidence="1">Cell membrane</location>
        <topology evidence="1">Multi-pass membrane protein</topology>
    </subcellularLocation>
</comment>
<evidence type="ECO:0000313" key="9">
    <source>
        <dbReference type="Proteomes" id="UP001501521"/>
    </source>
</evidence>
<evidence type="ECO:0000256" key="6">
    <source>
        <dbReference type="SAM" id="Phobius"/>
    </source>
</evidence>
<feature type="transmembrane region" description="Helical" evidence="6">
    <location>
        <begin position="203"/>
        <end position="224"/>
    </location>
</feature>
<name>A0ABP9F0E1_9ACTN</name>
<feature type="domain" description="Type II secretion system protein GspF" evidence="7">
    <location>
        <begin position="96"/>
        <end position="213"/>
    </location>
</feature>
<evidence type="ECO:0000256" key="2">
    <source>
        <dbReference type="ARBA" id="ARBA00022475"/>
    </source>
</evidence>
<evidence type="ECO:0000313" key="8">
    <source>
        <dbReference type="EMBL" id="GAA4890769.1"/>
    </source>
</evidence>
<evidence type="ECO:0000256" key="5">
    <source>
        <dbReference type="ARBA" id="ARBA00023136"/>
    </source>
</evidence>
<evidence type="ECO:0000256" key="3">
    <source>
        <dbReference type="ARBA" id="ARBA00022692"/>
    </source>
</evidence>
<evidence type="ECO:0000256" key="1">
    <source>
        <dbReference type="ARBA" id="ARBA00004651"/>
    </source>
</evidence>
<protein>
    <recommendedName>
        <fullName evidence="7">Type II secretion system protein GspF domain-containing protein</fullName>
    </recommendedName>
</protein>
<dbReference type="Proteomes" id="UP001501521">
    <property type="component" value="Unassembled WGS sequence"/>
</dbReference>
<dbReference type="EMBL" id="BAABLV010000008">
    <property type="protein sequence ID" value="GAA4890769.1"/>
    <property type="molecule type" value="Genomic_DNA"/>
</dbReference>
<keyword evidence="3 6" id="KW-0812">Transmembrane</keyword>
<dbReference type="PANTHER" id="PTHR35007:SF4">
    <property type="entry name" value="CONSERVED TRANSMEMBRANE PROTEIN-RELATED"/>
    <property type="match status" value="1"/>
</dbReference>
<gene>
    <name evidence="8" type="ORF">GCM10025789_04190</name>
</gene>
<feature type="transmembrane region" description="Helical" evidence="6">
    <location>
        <begin position="58"/>
        <end position="77"/>
    </location>
</feature>
<keyword evidence="5 6" id="KW-0472">Membrane</keyword>
<dbReference type="InterPro" id="IPR018076">
    <property type="entry name" value="T2SS_GspF_dom"/>
</dbReference>
<dbReference type="RefSeq" id="WP_345578263.1">
    <property type="nucleotide sequence ID" value="NZ_BAABLV010000008.1"/>
</dbReference>
<dbReference type="PANTHER" id="PTHR35007">
    <property type="entry name" value="INTEGRAL MEMBRANE PROTEIN-RELATED"/>
    <property type="match status" value="1"/>
</dbReference>
<proteinExistence type="predicted"/>
<comment type="caution">
    <text evidence="8">The sequence shown here is derived from an EMBL/GenBank/DDBJ whole genome shotgun (WGS) entry which is preliminary data.</text>
</comment>
<keyword evidence="2" id="KW-1003">Cell membrane</keyword>
<organism evidence="8 9">
    <name type="scientific">Tessaracoccus lubricantis</name>
    <dbReference type="NCBI Taxonomy" id="545543"/>
    <lineage>
        <taxon>Bacteria</taxon>
        <taxon>Bacillati</taxon>
        <taxon>Actinomycetota</taxon>
        <taxon>Actinomycetes</taxon>
        <taxon>Propionibacteriales</taxon>
        <taxon>Propionibacteriaceae</taxon>
        <taxon>Tessaracoccus</taxon>
    </lineage>
</organism>
<accession>A0ABP9F0E1</accession>
<evidence type="ECO:0000259" key="7">
    <source>
        <dbReference type="Pfam" id="PF00482"/>
    </source>
</evidence>
<feature type="transmembrane region" description="Helical" evidence="6">
    <location>
        <begin position="230"/>
        <end position="250"/>
    </location>
</feature>
<keyword evidence="4 6" id="KW-1133">Transmembrane helix</keyword>
<sequence length="261" mass="25976">MTGAALLAGLAAALLIGPAPGVGRLSPPRRRIPKRVSPWSVLAILATVGVAGPLGPSALGWLAVAGIVCGTVGWLVLSARRRTSAARRAAACAVAARTLSSLLRAGQIPGVALAEAARDSPVLKPAAAAAAIGADVGAEMERAAAVPGQGGLRSVAAAWRVSERSGAPIAEVLATVAENLRRQRQLQSVVDAELAAARTSGHIMAALPFLAVGLGFAAGVNPLAFLFGGAVGQVLVLAAVTLTAAGVLWIDRLAQGRKAAS</sequence>
<dbReference type="Pfam" id="PF00482">
    <property type="entry name" value="T2SSF"/>
    <property type="match status" value="1"/>
</dbReference>
<evidence type="ECO:0000256" key="4">
    <source>
        <dbReference type="ARBA" id="ARBA00022989"/>
    </source>
</evidence>
<reference evidence="9" key="1">
    <citation type="journal article" date="2019" name="Int. J. Syst. Evol. Microbiol.">
        <title>The Global Catalogue of Microorganisms (GCM) 10K type strain sequencing project: providing services to taxonomists for standard genome sequencing and annotation.</title>
        <authorList>
            <consortium name="The Broad Institute Genomics Platform"/>
            <consortium name="The Broad Institute Genome Sequencing Center for Infectious Disease"/>
            <person name="Wu L."/>
            <person name="Ma J."/>
        </authorList>
    </citation>
    <scope>NUCLEOTIDE SEQUENCE [LARGE SCALE GENOMIC DNA]</scope>
    <source>
        <strain evidence="9">JCM 19125</strain>
    </source>
</reference>